<dbReference type="EMBL" id="JBHTEE010000001">
    <property type="protein sequence ID" value="MFC7600878.1"/>
    <property type="molecule type" value="Genomic_DNA"/>
</dbReference>
<keyword evidence="3" id="KW-0547">Nucleotide-binding</keyword>
<dbReference type="Pfam" id="PF00005">
    <property type="entry name" value="ABC_tran"/>
    <property type="match status" value="1"/>
</dbReference>
<organism evidence="7 8">
    <name type="scientific">Streptosporangium amethystogenes subsp. fukuiense</name>
    <dbReference type="NCBI Taxonomy" id="698418"/>
    <lineage>
        <taxon>Bacteria</taxon>
        <taxon>Bacillati</taxon>
        <taxon>Actinomycetota</taxon>
        <taxon>Actinomycetes</taxon>
        <taxon>Streptosporangiales</taxon>
        <taxon>Streptosporangiaceae</taxon>
        <taxon>Streptosporangium</taxon>
    </lineage>
</organism>
<evidence type="ECO:0000256" key="2">
    <source>
        <dbReference type="ARBA" id="ARBA00022448"/>
    </source>
</evidence>
<keyword evidence="2" id="KW-0813">Transport</keyword>
<sequence>MLKNTSVGVTDLMKSYGERTVLNGVSLHVRRGGRTVVLGPNGAGKSTLLEIISTLRSPTSGTVVVEGHDVVTDTRAVRRLIGLAPQSNALDPLATPLEVLGFQGAALGLGTRTARRRSRELVELFRLGDHQNTRIAKLSGGTRRKVDLAVALVGSPSLIVLDEPTTGLDPLARMDFWDELKRLSSDAGSRTLLISTQDLHEAEVLATDIVVLRDGKVIAHDSPDALKSLVGDRTLTLTLDTLESTDRLIEATLAGFRPESGEPTTVRLALPRDPAVLRAALDDIGTVAASVEQMRLAGPSLDDVFAALATG</sequence>
<dbReference type="SMART" id="SM00382">
    <property type="entry name" value="AAA"/>
    <property type="match status" value="1"/>
</dbReference>
<proteinExistence type="predicted"/>
<dbReference type="PANTHER" id="PTHR42711:SF19">
    <property type="entry name" value="DOXORUBICIN RESISTANCE ATP-BINDING PROTEIN DRRA"/>
    <property type="match status" value="1"/>
</dbReference>
<evidence type="ECO:0000256" key="4">
    <source>
        <dbReference type="ARBA" id="ARBA00022840"/>
    </source>
</evidence>
<dbReference type="Proteomes" id="UP001596514">
    <property type="component" value="Unassembled WGS sequence"/>
</dbReference>
<reference evidence="8" key="1">
    <citation type="journal article" date="2019" name="Int. J. Syst. Evol. Microbiol.">
        <title>The Global Catalogue of Microorganisms (GCM) 10K type strain sequencing project: providing services to taxonomists for standard genome sequencing and annotation.</title>
        <authorList>
            <consortium name="The Broad Institute Genomics Platform"/>
            <consortium name="The Broad Institute Genome Sequencing Center for Infectious Disease"/>
            <person name="Wu L."/>
            <person name="Ma J."/>
        </authorList>
    </citation>
    <scope>NUCLEOTIDE SEQUENCE [LARGE SCALE GENOMIC DNA]</scope>
    <source>
        <strain evidence="8">JCM 10083</strain>
    </source>
</reference>
<protein>
    <submittedName>
        <fullName evidence="7">ABC transporter ATP-binding protein</fullName>
    </submittedName>
</protein>
<dbReference type="InterPro" id="IPR003593">
    <property type="entry name" value="AAA+_ATPase"/>
</dbReference>
<dbReference type="GO" id="GO:0005524">
    <property type="term" value="F:ATP binding"/>
    <property type="evidence" value="ECO:0007669"/>
    <property type="project" value="UniProtKB-KW"/>
</dbReference>
<evidence type="ECO:0000256" key="1">
    <source>
        <dbReference type="ARBA" id="ARBA00004202"/>
    </source>
</evidence>
<evidence type="ECO:0000313" key="7">
    <source>
        <dbReference type="EMBL" id="MFC7600878.1"/>
    </source>
</evidence>
<gene>
    <name evidence="7" type="ORF">ACFQVD_12310</name>
</gene>
<dbReference type="PROSITE" id="PS50893">
    <property type="entry name" value="ABC_TRANSPORTER_2"/>
    <property type="match status" value="1"/>
</dbReference>
<dbReference type="RefSeq" id="WP_343967897.1">
    <property type="nucleotide sequence ID" value="NZ_BAAAGK010000063.1"/>
</dbReference>
<feature type="domain" description="ABC transporter" evidence="6">
    <location>
        <begin position="7"/>
        <end position="239"/>
    </location>
</feature>
<accession>A0ABW2SX44</accession>
<dbReference type="InterPro" id="IPR050763">
    <property type="entry name" value="ABC_transporter_ATP-binding"/>
</dbReference>
<dbReference type="Gene3D" id="3.40.50.300">
    <property type="entry name" value="P-loop containing nucleotide triphosphate hydrolases"/>
    <property type="match status" value="1"/>
</dbReference>
<name>A0ABW2SX44_9ACTN</name>
<dbReference type="InterPro" id="IPR003439">
    <property type="entry name" value="ABC_transporter-like_ATP-bd"/>
</dbReference>
<comment type="subcellular location">
    <subcellularLocation>
        <location evidence="1">Cell membrane</location>
        <topology evidence="1">Peripheral membrane protein</topology>
    </subcellularLocation>
</comment>
<evidence type="ECO:0000256" key="5">
    <source>
        <dbReference type="ARBA" id="ARBA00023251"/>
    </source>
</evidence>
<keyword evidence="4 7" id="KW-0067">ATP-binding</keyword>
<comment type="caution">
    <text evidence="7">The sequence shown here is derived from an EMBL/GenBank/DDBJ whole genome shotgun (WGS) entry which is preliminary data.</text>
</comment>
<evidence type="ECO:0000259" key="6">
    <source>
        <dbReference type="PROSITE" id="PS50893"/>
    </source>
</evidence>
<keyword evidence="8" id="KW-1185">Reference proteome</keyword>
<dbReference type="InterPro" id="IPR027417">
    <property type="entry name" value="P-loop_NTPase"/>
</dbReference>
<evidence type="ECO:0000256" key="3">
    <source>
        <dbReference type="ARBA" id="ARBA00022741"/>
    </source>
</evidence>
<dbReference type="PANTHER" id="PTHR42711">
    <property type="entry name" value="ABC TRANSPORTER ATP-BINDING PROTEIN"/>
    <property type="match status" value="1"/>
</dbReference>
<dbReference type="SUPFAM" id="SSF52540">
    <property type="entry name" value="P-loop containing nucleoside triphosphate hydrolases"/>
    <property type="match status" value="1"/>
</dbReference>
<evidence type="ECO:0000313" key="8">
    <source>
        <dbReference type="Proteomes" id="UP001596514"/>
    </source>
</evidence>
<keyword evidence="5" id="KW-0046">Antibiotic resistance</keyword>